<dbReference type="AlphaFoldDB" id="A0A834HL55"/>
<evidence type="ECO:0000256" key="1">
    <source>
        <dbReference type="SAM" id="MobiDB-lite"/>
    </source>
</evidence>
<feature type="region of interest" description="Disordered" evidence="1">
    <location>
        <begin position="84"/>
        <end position="108"/>
    </location>
</feature>
<evidence type="ECO:0000313" key="3">
    <source>
        <dbReference type="Proteomes" id="UP000625711"/>
    </source>
</evidence>
<evidence type="ECO:0000313" key="2">
    <source>
        <dbReference type="EMBL" id="KAF7264185.1"/>
    </source>
</evidence>
<sequence length="169" mass="19004">MANNVSNQQKKSTSLKIYTCPASKHTQLAGRRGNLVYNSFSVLDPWGKFAENDGNVKRHSPKPQIIRTEAGLLQRDYPDRGGMGTVTERNNSSRPLGRGNFRGNRNGYAKTEREGSIWRRGSFNRALVVDEILNGPFNEPVRIPYQIKSRKPFPESEILEKGRGTEAIS</sequence>
<organism evidence="2 3">
    <name type="scientific">Rhynchophorus ferrugineus</name>
    <name type="common">Red palm weevil</name>
    <name type="synonym">Curculio ferrugineus</name>
    <dbReference type="NCBI Taxonomy" id="354439"/>
    <lineage>
        <taxon>Eukaryota</taxon>
        <taxon>Metazoa</taxon>
        <taxon>Ecdysozoa</taxon>
        <taxon>Arthropoda</taxon>
        <taxon>Hexapoda</taxon>
        <taxon>Insecta</taxon>
        <taxon>Pterygota</taxon>
        <taxon>Neoptera</taxon>
        <taxon>Endopterygota</taxon>
        <taxon>Coleoptera</taxon>
        <taxon>Polyphaga</taxon>
        <taxon>Cucujiformia</taxon>
        <taxon>Curculionidae</taxon>
        <taxon>Dryophthorinae</taxon>
        <taxon>Rhynchophorus</taxon>
    </lineage>
</organism>
<reference evidence="2" key="1">
    <citation type="submission" date="2020-08" db="EMBL/GenBank/DDBJ databases">
        <title>Genome sequencing and assembly of the red palm weevil Rhynchophorus ferrugineus.</title>
        <authorList>
            <person name="Dias G.B."/>
            <person name="Bergman C.M."/>
            <person name="Manee M."/>
        </authorList>
    </citation>
    <scope>NUCLEOTIDE SEQUENCE</scope>
    <source>
        <strain evidence="2">AA-2017</strain>
        <tissue evidence="2">Whole larva</tissue>
    </source>
</reference>
<dbReference type="Proteomes" id="UP000625711">
    <property type="component" value="Unassembled WGS sequence"/>
</dbReference>
<dbReference type="EMBL" id="JAACXV010017964">
    <property type="protein sequence ID" value="KAF7264185.1"/>
    <property type="molecule type" value="Genomic_DNA"/>
</dbReference>
<feature type="compositionally biased region" description="Low complexity" evidence="1">
    <location>
        <begin position="97"/>
        <end position="107"/>
    </location>
</feature>
<name>A0A834HL55_RHYFE</name>
<accession>A0A834HL55</accession>
<protein>
    <submittedName>
        <fullName evidence="2">Uncharacterized protein</fullName>
    </submittedName>
</protein>
<comment type="caution">
    <text evidence="2">The sequence shown here is derived from an EMBL/GenBank/DDBJ whole genome shotgun (WGS) entry which is preliminary data.</text>
</comment>
<gene>
    <name evidence="2" type="ORF">GWI33_000493</name>
</gene>
<keyword evidence="3" id="KW-1185">Reference proteome</keyword>
<proteinExistence type="predicted"/>